<dbReference type="AlphaFoldDB" id="A0A975G983"/>
<feature type="transmembrane region" description="Helical" evidence="2">
    <location>
        <begin position="17"/>
        <end position="36"/>
    </location>
</feature>
<protein>
    <submittedName>
        <fullName evidence="3">Uncharacterized protein</fullName>
    </submittedName>
</protein>
<dbReference type="RefSeq" id="WP_211631265.1">
    <property type="nucleotide sequence ID" value="NZ_CP073100.1"/>
</dbReference>
<evidence type="ECO:0000313" key="4">
    <source>
        <dbReference type="Proteomes" id="UP000676169"/>
    </source>
</evidence>
<accession>A0A975G983</accession>
<name>A0A975G983_9BACT</name>
<dbReference type="Proteomes" id="UP000676169">
    <property type="component" value="Chromosome"/>
</dbReference>
<evidence type="ECO:0000256" key="2">
    <source>
        <dbReference type="SAM" id="Phobius"/>
    </source>
</evidence>
<evidence type="ECO:0000256" key="1">
    <source>
        <dbReference type="SAM" id="MobiDB-lite"/>
    </source>
</evidence>
<feature type="region of interest" description="Disordered" evidence="1">
    <location>
        <begin position="43"/>
        <end position="73"/>
    </location>
</feature>
<keyword evidence="2" id="KW-0472">Membrane</keyword>
<dbReference type="KEGG" id="lamb:KBB96_20005"/>
<keyword evidence="4" id="KW-1185">Reference proteome</keyword>
<proteinExistence type="predicted"/>
<organism evidence="3 4">
    <name type="scientific">Luteolibacter ambystomatis</name>
    <dbReference type="NCBI Taxonomy" id="2824561"/>
    <lineage>
        <taxon>Bacteria</taxon>
        <taxon>Pseudomonadati</taxon>
        <taxon>Verrucomicrobiota</taxon>
        <taxon>Verrucomicrobiia</taxon>
        <taxon>Verrucomicrobiales</taxon>
        <taxon>Verrucomicrobiaceae</taxon>
        <taxon>Luteolibacter</taxon>
    </lineage>
</organism>
<dbReference type="EMBL" id="CP073100">
    <property type="protein sequence ID" value="QUE51126.1"/>
    <property type="molecule type" value="Genomic_DNA"/>
</dbReference>
<keyword evidence="2" id="KW-1133">Transmembrane helix</keyword>
<sequence length="73" mass="8582">MKTPDFFEHLPKHSPQYLAALFYWLQPIMLCFGELLRLDRRQTAQSGNDQPDLPEKPIIAKRRIPPSSYQEVI</sequence>
<reference evidence="3" key="1">
    <citation type="submission" date="2021-04" db="EMBL/GenBank/DDBJ databases">
        <title>Luteolibacter sp. 32A isolated from the skin of an Anderson's salamander (Ambystoma andersonii).</title>
        <authorList>
            <person name="Spergser J."/>
            <person name="Busse H.-J."/>
        </authorList>
    </citation>
    <scope>NUCLEOTIDE SEQUENCE</scope>
    <source>
        <strain evidence="3">32A</strain>
    </source>
</reference>
<keyword evidence="2" id="KW-0812">Transmembrane</keyword>
<evidence type="ECO:0000313" key="3">
    <source>
        <dbReference type="EMBL" id="QUE51126.1"/>
    </source>
</evidence>
<gene>
    <name evidence="3" type="ORF">KBB96_20005</name>
</gene>